<accession>A0ABZ0SPQ1</accession>
<dbReference type="RefSeq" id="WP_320943627.1">
    <property type="nucleotide sequence ID" value="NZ_BAABEU010000004.1"/>
</dbReference>
<name>A0ABZ0SPQ1_9MICO</name>
<evidence type="ECO:0000313" key="1">
    <source>
        <dbReference type="EMBL" id="WPR90924.1"/>
    </source>
</evidence>
<gene>
    <name evidence="1" type="ORF">SM116_06430</name>
</gene>
<sequence length="80" mass="8683">MRAAELVTLGDLPWSEITVVDTGEVKPVTGNKAATLRITFDDESATLGSPIELIVRGEPLSQALDRILAARESNQEPHDR</sequence>
<dbReference type="EMBL" id="CP139368">
    <property type="protein sequence ID" value="WPR90924.1"/>
    <property type="molecule type" value="Genomic_DNA"/>
</dbReference>
<protein>
    <submittedName>
        <fullName evidence="1">Uncharacterized protein</fullName>
    </submittedName>
</protein>
<evidence type="ECO:0000313" key="2">
    <source>
        <dbReference type="Proteomes" id="UP001323798"/>
    </source>
</evidence>
<organism evidence="1 2">
    <name type="scientific">Microbacterium rhizosphaerae</name>
    <dbReference type="NCBI Taxonomy" id="1678237"/>
    <lineage>
        <taxon>Bacteria</taxon>
        <taxon>Bacillati</taxon>
        <taxon>Actinomycetota</taxon>
        <taxon>Actinomycetes</taxon>
        <taxon>Micrococcales</taxon>
        <taxon>Microbacteriaceae</taxon>
        <taxon>Microbacterium</taxon>
    </lineage>
</organism>
<proteinExistence type="predicted"/>
<reference evidence="1 2" key="1">
    <citation type="submission" date="2023-11" db="EMBL/GenBank/DDBJ databases">
        <title>Genome sequence of Microbacterium rhizosphaerae KACC 19337.</title>
        <authorList>
            <person name="Choi H."/>
            <person name="Kim S."/>
            <person name="Kim Y."/>
            <person name="Kwon S.-W."/>
            <person name="Heo J."/>
        </authorList>
    </citation>
    <scope>NUCLEOTIDE SEQUENCE [LARGE SCALE GENOMIC DNA]</scope>
    <source>
        <strain evidence="1 2">KACC 19337</strain>
    </source>
</reference>
<keyword evidence="2" id="KW-1185">Reference proteome</keyword>
<dbReference type="Proteomes" id="UP001323798">
    <property type="component" value="Chromosome"/>
</dbReference>